<dbReference type="AlphaFoldDB" id="A0A6L7GFP7"/>
<sequence length="237" mass="25726">MNVISAAAIAFMACISTAAHAQTGHGKSPHQVQKGPDGTLRYDVASFDVVGITLGMNPEQVRPLLTKAGFTLSERQVPAHQTYERLARAQASRLNQPMPDVKQVSDVSEITGTDTERNSLTVSFLQTQAGPVVATVKLTFDRDTNDMIGLEADIAKKYGAPSRKMLGSYGSHWCSMGNIAKCDLLTDASLPKLSFVSAILETSTLTNWLGMQSARNQQIEAMFQPTSADRQRRLLGR</sequence>
<organism evidence="2 3">
    <name type="scientific">Allopontixanthobacter confluentis</name>
    <dbReference type="NCBI Taxonomy" id="1849021"/>
    <lineage>
        <taxon>Bacteria</taxon>
        <taxon>Pseudomonadati</taxon>
        <taxon>Pseudomonadota</taxon>
        <taxon>Alphaproteobacteria</taxon>
        <taxon>Sphingomonadales</taxon>
        <taxon>Erythrobacteraceae</taxon>
        <taxon>Allopontixanthobacter</taxon>
    </lineage>
</organism>
<dbReference type="EMBL" id="WTYU01000001">
    <property type="protein sequence ID" value="MXP14500.1"/>
    <property type="molecule type" value="Genomic_DNA"/>
</dbReference>
<gene>
    <name evidence="2" type="ORF">GRI44_07020</name>
</gene>
<evidence type="ECO:0000313" key="2">
    <source>
        <dbReference type="EMBL" id="MXP14500.1"/>
    </source>
</evidence>
<proteinExistence type="predicted"/>
<dbReference type="Proteomes" id="UP000473531">
    <property type="component" value="Unassembled WGS sequence"/>
</dbReference>
<name>A0A6L7GFP7_9SPHN</name>
<dbReference type="RefSeq" id="WP_160600654.1">
    <property type="nucleotide sequence ID" value="NZ_WTYU01000001.1"/>
</dbReference>
<accession>A0A6L7GFP7</accession>
<reference evidence="2 3" key="1">
    <citation type="submission" date="2019-12" db="EMBL/GenBank/DDBJ databases">
        <title>Genomic-based taxomic classification of the family Erythrobacteraceae.</title>
        <authorList>
            <person name="Xu L."/>
        </authorList>
    </citation>
    <scope>NUCLEOTIDE SEQUENCE [LARGE SCALE GENOMIC DNA]</scope>
    <source>
        <strain evidence="2 3">KCTC 52259</strain>
    </source>
</reference>
<keyword evidence="3" id="KW-1185">Reference proteome</keyword>
<feature type="chain" id="PRO_5026802003" evidence="1">
    <location>
        <begin position="22"/>
        <end position="237"/>
    </location>
</feature>
<protein>
    <submittedName>
        <fullName evidence="2">Uncharacterized protein</fullName>
    </submittedName>
</protein>
<evidence type="ECO:0000256" key="1">
    <source>
        <dbReference type="SAM" id="SignalP"/>
    </source>
</evidence>
<keyword evidence="1" id="KW-0732">Signal</keyword>
<comment type="caution">
    <text evidence="2">The sequence shown here is derived from an EMBL/GenBank/DDBJ whole genome shotgun (WGS) entry which is preliminary data.</text>
</comment>
<feature type="signal peptide" evidence="1">
    <location>
        <begin position="1"/>
        <end position="21"/>
    </location>
</feature>
<evidence type="ECO:0000313" key="3">
    <source>
        <dbReference type="Proteomes" id="UP000473531"/>
    </source>
</evidence>